<name>A0A2T8I2M7_9POAL</name>
<dbReference type="Gramene" id="PVH31925">
    <property type="protein sequence ID" value="PVH31925"/>
    <property type="gene ID" value="PAHAL_9G265100"/>
</dbReference>
<accession>A0A2T8I2M7</accession>
<dbReference type="EMBL" id="CM008054">
    <property type="protein sequence ID" value="PVH31925.1"/>
    <property type="molecule type" value="Genomic_DNA"/>
</dbReference>
<protein>
    <submittedName>
        <fullName evidence="1">Uncharacterized protein</fullName>
    </submittedName>
</protein>
<gene>
    <name evidence="1" type="ORF">PAHAL_9G265100</name>
</gene>
<reference evidence="1" key="1">
    <citation type="submission" date="2018-04" db="EMBL/GenBank/DDBJ databases">
        <title>WGS assembly of Panicum hallii.</title>
        <authorList>
            <person name="Lovell J."/>
            <person name="Jenkins J."/>
            <person name="Lowry D."/>
            <person name="Mamidi S."/>
            <person name="Sreedasyam A."/>
            <person name="Weng X."/>
            <person name="Barry K."/>
            <person name="Bonette J."/>
            <person name="Campitelli B."/>
            <person name="Daum C."/>
            <person name="Gordon S."/>
            <person name="Gould B."/>
            <person name="Lipzen A."/>
            <person name="Macqueen A."/>
            <person name="Palacio-Mejia J."/>
            <person name="Plott C."/>
            <person name="Shakirov E."/>
            <person name="Shu S."/>
            <person name="Yoshinaga Y."/>
            <person name="Zane M."/>
            <person name="Rokhsar D."/>
            <person name="Grimwood J."/>
            <person name="Schmutz J."/>
            <person name="Juenger T."/>
        </authorList>
    </citation>
    <scope>NUCLEOTIDE SEQUENCE [LARGE SCALE GENOMIC DNA]</scope>
    <source>
        <strain evidence="1">FIL2</strain>
    </source>
</reference>
<dbReference type="AlphaFoldDB" id="A0A2T8I2M7"/>
<dbReference type="Proteomes" id="UP000243499">
    <property type="component" value="Chromosome 9"/>
</dbReference>
<organism evidence="1">
    <name type="scientific">Panicum hallii</name>
    <dbReference type="NCBI Taxonomy" id="206008"/>
    <lineage>
        <taxon>Eukaryota</taxon>
        <taxon>Viridiplantae</taxon>
        <taxon>Streptophyta</taxon>
        <taxon>Embryophyta</taxon>
        <taxon>Tracheophyta</taxon>
        <taxon>Spermatophyta</taxon>
        <taxon>Magnoliopsida</taxon>
        <taxon>Liliopsida</taxon>
        <taxon>Poales</taxon>
        <taxon>Poaceae</taxon>
        <taxon>PACMAD clade</taxon>
        <taxon>Panicoideae</taxon>
        <taxon>Panicodae</taxon>
        <taxon>Paniceae</taxon>
        <taxon>Panicinae</taxon>
        <taxon>Panicum</taxon>
        <taxon>Panicum sect. Panicum</taxon>
    </lineage>
</organism>
<proteinExistence type="predicted"/>
<sequence length="65" mass="7850">MAEIHKRIAGAHQVVRRMRWLIHGYGFYFIGQTWKKIARNMPEDVRLAKDTDRLKTCKRKNYMKS</sequence>
<evidence type="ECO:0000313" key="1">
    <source>
        <dbReference type="EMBL" id="PVH31925.1"/>
    </source>
</evidence>